<keyword evidence="7" id="KW-1185">Reference proteome</keyword>
<sequence>MTNPADKPSEFVDSLAKGLAILDSFDSTHPEMTLSEVAKTVNLSPAAARRSLITLEHLGYIGRNGKRFHLTPKILTLGSAFYGATRIEEVLQPELRGLIERFGDASSIGTLDGHDVIYIAHVSVQRARRAVATVGARYPAFATSMGRVLVAGMSEEKRLAWLAGLAPEALTSKTCIDPCRLGEEIEQVRENGYATTVDQLDYGITAIAVPIRNAEGQTVAALNSSGYTGLVTPEQLVEERLPELRATASHIAHQLTRYPVLGSVLAP</sequence>
<keyword evidence="1" id="KW-0805">Transcription regulation</keyword>
<dbReference type="InterPro" id="IPR036390">
    <property type="entry name" value="WH_DNA-bd_sf"/>
</dbReference>
<dbReference type="EMBL" id="AQQX01000003">
    <property type="protein sequence ID" value="KGM49251.1"/>
    <property type="molecule type" value="Genomic_DNA"/>
</dbReference>
<reference evidence="6 7" key="1">
    <citation type="journal article" date="2015" name="Antonie Van Leeuwenhoek">
        <title>Pseudooceanicola atlanticus gen. nov. sp. nov., isolated from surface seawater of the Atlantic Ocean and reclassification of Oceanicola batsensis, Oceanicola marinus, Oceanicola nitratireducens, Oceanicola nanhaiensis, Oceanicola antarcticus and Oceanicola flagellatus, as Pseudooceanicola batsensis comb. nov., Pseudooceanicola marinus comb. nov., Pseudooceanicola nitratireducens comb. nov., Pseudooceanicola nanhaiensis comb. nov., Pseudooceanicola antarcticus comb. nov., and Pseudooceanicola flagellatus comb. nov.</title>
        <authorList>
            <person name="Lai Q."/>
            <person name="Li G."/>
            <person name="Liu X."/>
            <person name="Du Y."/>
            <person name="Sun F."/>
            <person name="Shao Z."/>
        </authorList>
    </citation>
    <scope>NUCLEOTIDE SEQUENCE [LARGE SCALE GENOMIC DNA]</scope>
    <source>
        <strain evidence="6 7">22II-s11g</strain>
    </source>
</reference>
<proteinExistence type="predicted"/>
<dbReference type="GO" id="GO:0003700">
    <property type="term" value="F:DNA-binding transcription factor activity"/>
    <property type="evidence" value="ECO:0007669"/>
    <property type="project" value="TreeGrafter"/>
</dbReference>
<dbReference type="PANTHER" id="PTHR30136">
    <property type="entry name" value="HELIX-TURN-HELIX TRANSCRIPTIONAL REGULATOR, ICLR FAMILY"/>
    <property type="match status" value="1"/>
</dbReference>
<name>A0A0A0EE58_9RHOB</name>
<dbReference type="InterPro" id="IPR050707">
    <property type="entry name" value="HTH_MetabolicPath_Reg"/>
</dbReference>
<dbReference type="STRING" id="1461694.ATO9_11345"/>
<dbReference type="eggNOG" id="COG1414">
    <property type="taxonomic scope" value="Bacteria"/>
</dbReference>
<dbReference type="Proteomes" id="UP000030004">
    <property type="component" value="Unassembled WGS sequence"/>
</dbReference>
<dbReference type="SUPFAM" id="SSF46785">
    <property type="entry name" value="Winged helix' DNA-binding domain"/>
    <property type="match status" value="1"/>
</dbReference>
<gene>
    <name evidence="6" type="ORF">ATO9_11345</name>
</gene>
<accession>A0A0A0EE58</accession>
<evidence type="ECO:0000259" key="4">
    <source>
        <dbReference type="PROSITE" id="PS51077"/>
    </source>
</evidence>
<evidence type="ECO:0000256" key="1">
    <source>
        <dbReference type="ARBA" id="ARBA00023015"/>
    </source>
</evidence>
<keyword evidence="2" id="KW-0238">DNA-binding</keyword>
<dbReference type="InterPro" id="IPR014757">
    <property type="entry name" value="Tscrpt_reg_IclR_C"/>
</dbReference>
<dbReference type="SUPFAM" id="SSF55781">
    <property type="entry name" value="GAF domain-like"/>
    <property type="match status" value="1"/>
</dbReference>
<dbReference type="Pfam" id="PF01614">
    <property type="entry name" value="IclR_C"/>
    <property type="match status" value="1"/>
</dbReference>
<dbReference type="Gene3D" id="1.10.10.10">
    <property type="entry name" value="Winged helix-like DNA-binding domain superfamily/Winged helix DNA-binding domain"/>
    <property type="match status" value="1"/>
</dbReference>
<dbReference type="PROSITE" id="PS51077">
    <property type="entry name" value="HTH_ICLR"/>
    <property type="match status" value="1"/>
</dbReference>
<dbReference type="PANTHER" id="PTHR30136:SF34">
    <property type="entry name" value="TRANSCRIPTIONAL REGULATOR"/>
    <property type="match status" value="1"/>
</dbReference>
<dbReference type="SMART" id="SM00346">
    <property type="entry name" value="HTH_ICLR"/>
    <property type="match status" value="1"/>
</dbReference>
<dbReference type="Pfam" id="PF09339">
    <property type="entry name" value="HTH_IclR"/>
    <property type="match status" value="1"/>
</dbReference>
<dbReference type="GO" id="GO:0045892">
    <property type="term" value="P:negative regulation of DNA-templated transcription"/>
    <property type="evidence" value="ECO:0007669"/>
    <property type="project" value="TreeGrafter"/>
</dbReference>
<dbReference type="AlphaFoldDB" id="A0A0A0EE58"/>
<comment type="caution">
    <text evidence="6">The sequence shown here is derived from an EMBL/GenBank/DDBJ whole genome shotgun (WGS) entry which is preliminary data.</text>
</comment>
<dbReference type="InterPro" id="IPR029016">
    <property type="entry name" value="GAF-like_dom_sf"/>
</dbReference>
<evidence type="ECO:0000259" key="5">
    <source>
        <dbReference type="PROSITE" id="PS51078"/>
    </source>
</evidence>
<evidence type="ECO:0000313" key="6">
    <source>
        <dbReference type="EMBL" id="KGM49251.1"/>
    </source>
</evidence>
<feature type="domain" description="HTH iclR-type" evidence="4">
    <location>
        <begin position="12"/>
        <end position="72"/>
    </location>
</feature>
<organism evidence="6 7">
    <name type="scientific">Pseudooceanicola atlanticus</name>
    <dbReference type="NCBI Taxonomy" id="1461694"/>
    <lineage>
        <taxon>Bacteria</taxon>
        <taxon>Pseudomonadati</taxon>
        <taxon>Pseudomonadota</taxon>
        <taxon>Alphaproteobacteria</taxon>
        <taxon>Rhodobacterales</taxon>
        <taxon>Paracoccaceae</taxon>
        <taxon>Pseudooceanicola</taxon>
    </lineage>
</organism>
<evidence type="ECO:0000256" key="2">
    <source>
        <dbReference type="ARBA" id="ARBA00023125"/>
    </source>
</evidence>
<feature type="domain" description="IclR-ED" evidence="5">
    <location>
        <begin position="73"/>
        <end position="257"/>
    </location>
</feature>
<dbReference type="InterPro" id="IPR036388">
    <property type="entry name" value="WH-like_DNA-bd_sf"/>
</dbReference>
<evidence type="ECO:0000313" key="7">
    <source>
        <dbReference type="Proteomes" id="UP000030004"/>
    </source>
</evidence>
<dbReference type="Gene3D" id="3.30.450.40">
    <property type="match status" value="1"/>
</dbReference>
<keyword evidence="3" id="KW-0804">Transcription</keyword>
<dbReference type="PROSITE" id="PS51078">
    <property type="entry name" value="ICLR_ED"/>
    <property type="match status" value="1"/>
</dbReference>
<dbReference type="GO" id="GO:0003677">
    <property type="term" value="F:DNA binding"/>
    <property type="evidence" value="ECO:0007669"/>
    <property type="project" value="UniProtKB-KW"/>
</dbReference>
<dbReference type="InterPro" id="IPR005471">
    <property type="entry name" value="Tscrpt_reg_IclR_N"/>
</dbReference>
<dbReference type="RefSeq" id="WP_043748465.1">
    <property type="nucleotide sequence ID" value="NZ_AQQX01000003.1"/>
</dbReference>
<evidence type="ECO:0000256" key="3">
    <source>
        <dbReference type="ARBA" id="ARBA00023163"/>
    </source>
</evidence>
<protein>
    <submittedName>
        <fullName evidence="6">IclR family transcriptional regulator</fullName>
    </submittedName>
</protein>
<dbReference type="OrthoDB" id="9807558at2"/>